<organism evidence="4 5">
    <name type="scientific">Shewanella electrodiphila</name>
    <dbReference type="NCBI Taxonomy" id="934143"/>
    <lineage>
        <taxon>Bacteria</taxon>
        <taxon>Pseudomonadati</taxon>
        <taxon>Pseudomonadota</taxon>
        <taxon>Gammaproteobacteria</taxon>
        <taxon>Alteromonadales</taxon>
        <taxon>Shewanellaceae</taxon>
        <taxon>Shewanella</taxon>
    </lineage>
</organism>
<dbReference type="Pfam" id="PF18650">
    <property type="entry name" value="IMPa_N_2"/>
    <property type="match status" value="1"/>
</dbReference>
<keyword evidence="4" id="KW-0482">Metalloprotease</keyword>
<dbReference type="PROSITE" id="PS51257">
    <property type="entry name" value="PROKAR_LIPOPROTEIN"/>
    <property type="match status" value="1"/>
</dbReference>
<keyword evidence="4" id="KW-0378">Hydrolase</keyword>
<dbReference type="InterPro" id="IPR031161">
    <property type="entry name" value="Peptidase_M60_dom"/>
</dbReference>
<dbReference type="GO" id="GO:0008237">
    <property type="term" value="F:metallopeptidase activity"/>
    <property type="evidence" value="ECO:0007669"/>
    <property type="project" value="UniProtKB-KW"/>
</dbReference>
<keyword evidence="4" id="KW-0645">Protease</keyword>
<dbReference type="NCBIfam" id="NF038322">
    <property type="entry name" value="ImpA_fam_HExGH"/>
    <property type="match status" value="1"/>
</dbReference>
<evidence type="ECO:0000256" key="1">
    <source>
        <dbReference type="SAM" id="MobiDB-lite"/>
    </source>
</evidence>
<dbReference type="Gene3D" id="1.10.390.30">
    <property type="entry name" value="Peptidase M60, enhancin-like domain 3"/>
    <property type="match status" value="1"/>
</dbReference>
<feature type="compositionally biased region" description="Pro residues" evidence="1">
    <location>
        <begin position="31"/>
        <end position="74"/>
    </location>
</feature>
<dbReference type="Pfam" id="PF18642">
    <property type="entry name" value="IMPa_helical"/>
    <property type="match status" value="1"/>
</dbReference>
<feature type="signal peptide" evidence="2">
    <location>
        <begin position="1"/>
        <end position="21"/>
    </location>
</feature>
<keyword evidence="5" id="KW-1185">Reference proteome</keyword>
<gene>
    <name evidence="4" type="ORF">L2737_01000</name>
</gene>
<accession>A0ABT0KKI1</accession>
<comment type="caution">
    <text evidence="4">The sequence shown here is derived from an EMBL/GenBank/DDBJ whole genome shotgun (WGS) entry which is preliminary data.</text>
</comment>
<feature type="region of interest" description="Disordered" evidence="1">
    <location>
        <begin position="22"/>
        <end position="76"/>
    </location>
</feature>
<evidence type="ECO:0000313" key="4">
    <source>
        <dbReference type="EMBL" id="MCL1043910.1"/>
    </source>
</evidence>
<evidence type="ECO:0000256" key="2">
    <source>
        <dbReference type="SAM" id="SignalP"/>
    </source>
</evidence>
<protein>
    <submittedName>
        <fullName evidence="4">ImpA family metalloprotease</fullName>
        <ecNumber evidence="4">3.4.24.-</ecNumber>
    </submittedName>
</protein>
<dbReference type="PROSITE" id="PS51723">
    <property type="entry name" value="PEPTIDASE_M60"/>
    <property type="match status" value="1"/>
</dbReference>
<keyword evidence="2" id="KW-0732">Signal</keyword>
<dbReference type="InterPro" id="IPR040711">
    <property type="entry name" value="IMPa_N_2"/>
</dbReference>
<dbReference type="InterPro" id="IPR042279">
    <property type="entry name" value="Pep_M60_3"/>
</dbReference>
<reference evidence="4 5" key="1">
    <citation type="submission" date="2022-01" db="EMBL/GenBank/DDBJ databases">
        <title>Whole genome-based taxonomy of the Shewanellaceae.</title>
        <authorList>
            <person name="Martin-Rodriguez A.J."/>
        </authorList>
    </citation>
    <scope>NUCLEOTIDE SEQUENCE [LARGE SCALE GENOMIC DNA]</scope>
    <source>
        <strain evidence="4 5">DSM 24955</strain>
    </source>
</reference>
<dbReference type="Gene3D" id="2.60.40.10">
    <property type="entry name" value="Immunoglobulins"/>
    <property type="match status" value="1"/>
</dbReference>
<feature type="chain" id="PRO_5046073824" evidence="2">
    <location>
        <begin position="22"/>
        <end position="1035"/>
    </location>
</feature>
<dbReference type="InterPro" id="IPR041549">
    <property type="entry name" value="IMPa_helical"/>
</dbReference>
<proteinExistence type="predicted"/>
<evidence type="ECO:0000313" key="5">
    <source>
        <dbReference type="Proteomes" id="UP001202134"/>
    </source>
</evidence>
<dbReference type="Proteomes" id="UP001202134">
    <property type="component" value="Unassembled WGS sequence"/>
</dbReference>
<dbReference type="SMART" id="SM01276">
    <property type="entry name" value="M60-like"/>
    <property type="match status" value="1"/>
</dbReference>
<dbReference type="RefSeq" id="WP_248954467.1">
    <property type="nucleotide sequence ID" value="NZ_JAKIKU010000001.1"/>
</dbReference>
<sequence length="1035" mass="115284">MKQKLQLISLFTILVLTTACGGGDSSEDLPIEPPTTEPPTTEPPTTEPPTTEPPTTEPPITEPPTTEPPTPEPTAPSIETISSITSWNDELIEVTALVSIDANATATYLWQQTAGENVNLSGVETQTVTIDGQQLQQNETIELSFTVTDSNNLTANINTTVTLNDRISAALKSGDASDLLSSSKTEQFTQSLIERTEQVIIDAQEQQRQFLSTVYASDTIDYSPGKNSQMIIINDAIHGFPSAPTYELIRGNQGRILAAATEQDTVRHAAFGTNIFSKFNAGQFTDFENSFQRLLSWQVKQTLSSESAFNVATFSLTENHSNNVQTWFSTHYPNVSFSSCSDTSFSNEQISQCFSEVDLVVVASDAMLTDEQLSFGLSVASTQSIPTLYTHQHSWNSSAQTPIVLGHMNFTMQSIGGPGNYFADDKALWASASEMLEQFPAFVDEYRWVNAFKNNTLPFNFSTCADDCAQLYDDEYKPSLQTIKSRINALDTSKENIFTHDGQFLVYKSLIVLGDLFRDGINYPMDVTTLDNMLFAKAYFADHTMAYQRPISLTPQSLGNFSRTDFSHINLVDKNVSITSKKNFRSAGVYVIPGQAFTVTRNDQSAVKAWVFINTQRSGSTKEFDASSYNRPKYLQSQHIEIEAGETLTLSSAYGGPIQVKFDQNDLPVLLDFEQVGQHPYWREGDDAVKFAADLASANFDWAEIASPHFEVHSQTEKMQQTMEQYPRWSTADTMAQAMNSNLHNYPHILAGFQGPNINTVDEISNFATAHNIEMVELDIVKHMNADQATCGSGCSGNPYDAFWSFNPLGHGDIHELGHGLENKRLRFDDFDSHASTNPYSYYTKYMNYLEHDELPNCQNLPIENEFALLQQSKKEADPFAYMQSANFTAWNQGMSIMVQMYAMAQNQGALSNGWHLVPRLHIILNEFNANKGNADNWNAIKANIGFNNYTNEEADAMSQNDFLAIAMSHATKLNYLPLYQLWGLTVTDKAKQQVNDTGYPAVPEQVFVFEGDGYCYGLDLDTVEVDGEQSWPFN</sequence>
<name>A0ABT0KKI1_9GAMM</name>
<dbReference type="EC" id="3.4.24.-" evidence="4"/>
<evidence type="ECO:0000259" key="3">
    <source>
        <dbReference type="PROSITE" id="PS51723"/>
    </source>
</evidence>
<feature type="domain" description="Peptidase M60" evidence="3">
    <location>
        <begin position="582"/>
        <end position="910"/>
    </location>
</feature>
<dbReference type="EMBL" id="JAKIKU010000001">
    <property type="protein sequence ID" value="MCL1043910.1"/>
    <property type="molecule type" value="Genomic_DNA"/>
</dbReference>
<dbReference type="InterPro" id="IPR013783">
    <property type="entry name" value="Ig-like_fold"/>
</dbReference>